<evidence type="ECO:0000256" key="1">
    <source>
        <dbReference type="SAM" id="Phobius"/>
    </source>
</evidence>
<comment type="caution">
    <text evidence="3">The sequence shown here is derived from an EMBL/GenBank/DDBJ whole genome shotgun (WGS) entry which is preliminary data.</text>
</comment>
<gene>
    <name evidence="3" type="ORF">DERF_008735</name>
    <name evidence="2" type="ORF">HUG17_2763</name>
</gene>
<proteinExistence type="predicted"/>
<dbReference type="OrthoDB" id="1920692at2759"/>
<keyword evidence="1" id="KW-0472">Membrane</keyword>
<reference evidence="3" key="4">
    <citation type="journal article" date="2022" name="Res Sq">
        <title>Comparative Genomics Reveals Insights into the Divergent Evolution of Astigmatic Mites and Household Pest Adaptations.</title>
        <authorList>
            <person name="Xiong Q."/>
            <person name="Wan A.T.-Y."/>
            <person name="Liu X.-Y."/>
            <person name="Fung C.S.-H."/>
            <person name="Xiao X."/>
            <person name="Malainual N."/>
            <person name="Hou J."/>
            <person name="Wang L."/>
            <person name="Wang M."/>
            <person name="Yang K."/>
            <person name="Cui Y."/>
            <person name="Leung E."/>
            <person name="Nong W."/>
            <person name="Shin S.-K."/>
            <person name="Au S."/>
            <person name="Jeong K.Y."/>
            <person name="Chew F.T."/>
            <person name="Hui J."/>
            <person name="Leung T.F."/>
            <person name="Tungtrongchitr A."/>
            <person name="Zhong N."/>
            <person name="Liu Z."/>
            <person name="Tsui S."/>
        </authorList>
    </citation>
    <scope>NUCLEOTIDE SEQUENCE</scope>
    <source>
        <strain evidence="3">Derf</strain>
        <tissue evidence="3">Whole organism</tissue>
    </source>
</reference>
<accession>A0A922I419</accession>
<reference evidence="2" key="2">
    <citation type="submission" date="2020-06" db="EMBL/GenBank/DDBJ databases">
        <authorList>
            <person name="Ji K."/>
            <person name="Li J."/>
        </authorList>
    </citation>
    <scope>NUCLEOTIDE SEQUENCE</scope>
    <source>
        <strain evidence="2">JKM2019</strain>
        <tissue evidence="2">Whole body</tissue>
    </source>
</reference>
<dbReference type="AlphaFoldDB" id="A0A922I419"/>
<organism evidence="3 4">
    <name type="scientific">Dermatophagoides farinae</name>
    <name type="common">American house dust mite</name>
    <dbReference type="NCBI Taxonomy" id="6954"/>
    <lineage>
        <taxon>Eukaryota</taxon>
        <taxon>Metazoa</taxon>
        <taxon>Ecdysozoa</taxon>
        <taxon>Arthropoda</taxon>
        <taxon>Chelicerata</taxon>
        <taxon>Arachnida</taxon>
        <taxon>Acari</taxon>
        <taxon>Acariformes</taxon>
        <taxon>Sarcoptiformes</taxon>
        <taxon>Astigmata</taxon>
        <taxon>Psoroptidia</taxon>
        <taxon>Analgoidea</taxon>
        <taxon>Pyroglyphidae</taxon>
        <taxon>Dermatophagoidinae</taxon>
        <taxon>Dermatophagoides</taxon>
    </lineage>
</organism>
<evidence type="ECO:0000313" key="4">
    <source>
        <dbReference type="Proteomes" id="UP000790347"/>
    </source>
</evidence>
<dbReference type="Proteomes" id="UP000828236">
    <property type="component" value="Unassembled WGS sequence"/>
</dbReference>
<protein>
    <submittedName>
        <fullName evidence="3">Uncharacterized protein</fullName>
    </submittedName>
</protein>
<sequence>MWWEALPACGAMLASMSLLEISPFVFHYLSWGCPMMRESNGIISRMLLRRDQRIAEDNGIRWNAKHMYTFSFGSLSPEVKTNGNYSHYLEAEKRMSQQQQQQQ</sequence>
<dbReference type="EMBL" id="SDOV01000007">
    <property type="protein sequence ID" value="KAH7638730.1"/>
    <property type="molecule type" value="Genomic_DNA"/>
</dbReference>
<name>A0A922I419_DERFA</name>
<feature type="transmembrane region" description="Helical" evidence="1">
    <location>
        <begin position="12"/>
        <end position="31"/>
    </location>
</feature>
<dbReference type="EMBL" id="ASGP02000003">
    <property type="protein sequence ID" value="KAH9518138.1"/>
    <property type="molecule type" value="Genomic_DNA"/>
</dbReference>
<keyword evidence="4" id="KW-1185">Reference proteome</keyword>
<evidence type="ECO:0000313" key="2">
    <source>
        <dbReference type="EMBL" id="KAH7638730.1"/>
    </source>
</evidence>
<dbReference type="Proteomes" id="UP000790347">
    <property type="component" value="Unassembled WGS sequence"/>
</dbReference>
<reference evidence="2" key="3">
    <citation type="journal article" date="2021" name="World Allergy Organ. J.">
        <title>Chromosome-level assembly of Dermatophagoides farinae genome and transcriptome reveals two novel allergens Der f 37 and Der f 39.</title>
        <authorList>
            <person name="Chen J."/>
            <person name="Cai Z."/>
            <person name="Fan D."/>
            <person name="Hu J."/>
            <person name="Hou Y."/>
            <person name="He Y."/>
            <person name="Zhang Z."/>
            <person name="Zhao Z."/>
            <person name="Gao P."/>
            <person name="Hu W."/>
            <person name="Sun J."/>
            <person name="Li J."/>
            <person name="Ji K."/>
        </authorList>
    </citation>
    <scope>NUCLEOTIDE SEQUENCE</scope>
    <source>
        <strain evidence="2">JKM2019</strain>
    </source>
</reference>
<keyword evidence="1" id="KW-0812">Transmembrane</keyword>
<reference evidence="3" key="1">
    <citation type="submission" date="2013-05" db="EMBL/GenBank/DDBJ databases">
        <authorList>
            <person name="Yim A.K.Y."/>
            <person name="Chan T.F."/>
            <person name="Ji K.M."/>
            <person name="Liu X.Y."/>
            <person name="Zhou J.W."/>
            <person name="Li R.Q."/>
            <person name="Yang K.Y."/>
            <person name="Li J."/>
            <person name="Li M."/>
            <person name="Law P.T.W."/>
            <person name="Wu Y.L."/>
            <person name="Cai Z.L."/>
            <person name="Qin H."/>
            <person name="Bao Y."/>
            <person name="Leung R.K.K."/>
            <person name="Ng P.K.S."/>
            <person name="Zou J."/>
            <person name="Zhong X.J."/>
            <person name="Ran P.X."/>
            <person name="Zhong N.S."/>
            <person name="Liu Z.G."/>
            <person name="Tsui S.K.W."/>
        </authorList>
    </citation>
    <scope>NUCLEOTIDE SEQUENCE</scope>
    <source>
        <strain evidence="3">Derf</strain>
        <tissue evidence="3">Whole organism</tissue>
    </source>
</reference>
<evidence type="ECO:0000313" key="3">
    <source>
        <dbReference type="EMBL" id="KAH9518138.1"/>
    </source>
</evidence>
<keyword evidence="1" id="KW-1133">Transmembrane helix</keyword>